<accession>A0A318N185</accession>
<dbReference type="CDD" id="cd05286">
    <property type="entry name" value="QOR2"/>
    <property type="match status" value="1"/>
</dbReference>
<protein>
    <submittedName>
        <fullName evidence="4">Quinone oxidoreductase</fullName>
    </submittedName>
</protein>
<dbReference type="EMBL" id="QGLT01000003">
    <property type="protein sequence ID" value="PXZ00300.1"/>
    <property type="molecule type" value="Genomic_DNA"/>
</dbReference>
<name>A0A318N185_9PROT</name>
<gene>
    <name evidence="4" type="ORF">DK869_06630</name>
</gene>
<dbReference type="Gene3D" id="3.40.50.720">
    <property type="entry name" value="NAD(P)-binding Rossmann-like Domain"/>
    <property type="match status" value="2"/>
</dbReference>
<dbReference type="InterPro" id="IPR020843">
    <property type="entry name" value="ER"/>
</dbReference>
<evidence type="ECO:0000313" key="4">
    <source>
        <dbReference type="EMBL" id="PXZ00300.1"/>
    </source>
</evidence>
<evidence type="ECO:0000256" key="2">
    <source>
        <dbReference type="ARBA" id="ARBA00023002"/>
    </source>
</evidence>
<dbReference type="SMART" id="SM00829">
    <property type="entry name" value="PKS_ER"/>
    <property type="match status" value="1"/>
</dbReference>
<dbReference type="InterPro" id="IPR036291">
    <property type="entry name" value="NAD(P)-bd_dom_sf"/>
</dbReference>
<dbReference type="GO" id="GO:0035925">
    <property type="term" value="F:mRNA 3'-UTR AU-rich region binding"/>
    <property type="evidence" value="ECO:0007669"/>
    <property type="project" value="TreeGrafter"/>
</dbReference>
<reference evidence="4 5" key="1">
    <citation type="submission" date="2018-05" db="EMBL/GenBank/DDBJ databases">
        <title>Reference genomes for bee gut microbiota database.</title>
        <authorList>
            <person name="Ellegaard K.M."/>
        </authorList>
    </citation>
    <scope>NUCLEOTIDE SEQUENCE [LARGE SCALE GENOMIC DNA]</scope>
    <source>
        <strain evidence="4 5">ESL0284</strain>
    </source>
</reference>
<dbReference type="InterPro" id="IPR011032">
    <property type="entry name" value="GroES-like_sf"/>
</dbReference>
<dbReference type="InterPro" id="IPR047618">
    <property type="entry name" value="QOR-like"/>
</dbReference>
<organism evidence="4 5">
    <name type="scientific">Commensalibacter melissae</name>
    <dbReference type="NCBI Taxonomy" id="2070537"/>
    <lineage>
        <taxon>Bacteria</taxon>
        <taxon>Pseudomonadati</taxon>
        <taxon>Pseudomonadota</taxon>
        <taxon>Alphaproteobacteria</taxon>
        <taxon>Acetobacterales</taxon>
        <taxon>Acetobacteraceae</taxon>
    </lineage>
</organism>
<dbReference type="OrthoDB" id="9805883at2"/>
<keyword evidence="5" id="KW-1185">Reference proteome</keyword>
<dbReference type="PANTHER" id="PTHR48106">
    <property type="entry name" value="QUINONE OXIDOREDUCTASE PIG3-RELATED"/>
    <property type="match status" value="1"/>
</dbReference>
<dbReference type="SUPFAM" id="SSF51735">
    <property type="entry name" value="NAD(P)-binding Rossmann-fold domains"/>
    <property type="match status" value="1"/>
</dbReference>
<dbReference type="Pfam" id="PF13602">
    <property type="entry name" value="ADH_zinc_N_2"/>
    <property type="match status" value="1"/>
</dbReference>
<keyword evidence="1" id="KW-0521">NADP</keyword>
<sequence length="259" mass="28675">MKAIQIHNYGNPNVLNYEEIPIVHPKAGEVLIHNRAIGVNFVDIYLRKGIFNTPLPFIPGKEGAGDIIAIGEGVKDFSVGDRVAYIETLGAYAEQTIVPVHFLIPLPDNISYEIAAASLLKGLTARFLIRQTFQVKAITHGQRCHVVYDSIGKMTFPGSLDCLRPFGCFVSFGFSSGLIPPFDILTLLEKGSLYATWPGLTTYLSKRSDVLSMSKEFFDIISNNIIKIQSPLQLSLEHATEAHQKLESRKLTKDTVMIP</sequence>
<keyword evidence="2" id="KW-0560">Oxidoreductase</keyword>
<evidence type="ECO:0000313" key="5">
    <source>
        <dbReference type="Proteomes" id="UP000247565"/>
    </source>
</evidence>
<feature type="domain" description="Enoyl reductase (ER)" evidence="3">
    <location>
        <begin position="10"/>
        <end position="256"/>
    </location>
</feature>
<dbReference type="Gene3D" id="3.90.180.10">
    <property type="entry name" value="Medium-chain alcohol dehydrogenases, catalytic domain"/>
    <property type="match status" value="2"/>
</dbReference>
<dbReference type="RefSeq" id="WP_110439223.1">
    <property type="nucleotide sequence ID" value="NZ_CP046393.1"/>
</dbReference>
<proteinExistence type="predicted"/>
<comment type="caution">
    <text evidence="4">The sequence shown here is derived from an EMBL/GenBank/DDBJ whole genome shotgun (WGS) entry which is preliminary data.</text>
</comment>
<dbReference type="Proteomes" id="UP000247565">
    <property type="component" value="Unassembled WGS sequence"/>
</dbReference>
<dbReference type="GO" id="GO:0003960">
    <property type="term" value="F:quinone reductase (NADPH) activity"/>
    <property type="evidence" value="ECO:0007669"/>
    <property type="project" value="InterPro"/>
</dbReference>
<dbReference type="AlphaFoldDB" id="A0A318N185"/>
<dbReference type="Pfam" id="PF08240">
    <property type="entry name" value="ADH_N"/>
    <property type="match status" value="1"/>
</dbReference>
<dbReference type="GO" id="GO:0005829">
    <property type="term" value="C:cytosol"/>
    <property type="evidence" value="ECO:0007669"/>
    <property type="project" value="TreeGrafter"/>
</dbReference>
<dbReference type="InterPro" id="IPR013154">
    <property type="entry name" value="ADH-like_N"/>
</dbReference>
<dbReference type="SUPFAM" id="SSF50129">
    <property type="entry name" value="GroES-like"/>
    <property type="match status" value="1"/>
</dbReference>
<evidence type="ECO:0000259" key="3">
    <source>
        <dbReference type="SMART" id="SM00829"/>
    </source>
</evidence>
<evidence type="ECO:0000256" key="1">
    <source>
        <dbReference type="ARBA" id="ARBA00022857"/>
    </source>
</evidence>
<dbReference type="PANTHER" id="PTHR48106:SF13">
    <property type="entry name" value="QUINONE OXIDOREDUCTASE-RELATED"/>
    <property type="match status" value="1"/>
</dbReference>
<dbReference type="GO" id="GO:0070402">
    <property type="term" value="F:NADPH binding"/>
    <property type="evidence" value="ECO:0007669"/>
    <property type="project" value="TreeGrafter"/>
</dbReference>